<evidence type="ECO:0000256" key="6">
    <source>
        <dbReference type="ARBA" id="ARBA00022777"/>
    </source>
</evidence>
<evidence type="ECO:0000256" key="10">
    <source>
        <dbReference type="SAM" id="MobiDB-lite"/>
    </source>
</evidence>
<keyword evidence="6 13" id="KW-0418">Kinase</keyword>
<feature type="region of interest" description="Disordered" evidence="10">
    <location>
        <begin position="1905"/>
        <end position="1933"/>
    </location>
</feature>
<dbReference type="GO" id="GO:0006281">
    <property type="term" value="P:DNA repair"/>
    <property type="evidence" value="ECO:0007669"/>
    <property type="project" value="InterPro"/>
</dbReference>
<gene>
    <name evidence="13" type="ORF">NESM_000832300</name>
</gene>
<evidence type="ECO:0000256" key="5">
    <source>
        <dbReference type="ARBA" id="ARBA00022763"/>
    </source>
</evidence>
<dbReference type="PROSITE" id="PS00916">
    <property type="entry name" value="PI3_4_KINASE_2"/>
    <property type="match status" value="1"/>
</dbReference>
<sequence length="4295" mass="448987">MDSFLTNIDVPRLKERLNTMMADVNAAASTTATNTATAAAVIPARDAEEAGRCLVAFASFFAAVAERHGTAPHVVLGLHVVSNVLVFALERVVKPHVLAYCRVAEKHAANAVADTAAAAAAAARGGGAHTRDPSRPAAAAASTVVAGRRRDALEMRRRRLRADVIRPFMQLFTSVHAPLAAAGEPHISQTRDASVSTGSVAAAAAGAAVDFTSLANEGSGEARVAAPPAGTSRAEEEAATAAAIATDDDGGALDYADGIGDVRGSEGLCEAPLLWKSASPLNLLCNHILEGLESPWVASAVGVDYAALLHEVVRWSGYARLITPAYLVRVSHCLVTLMERVPLGEEAADDAGVWVVGPNLVAQEVADGRVWVAAPSPDHACVYAQLLARLYALPHFISVYPTSSPSSSVAALALVQRTVALVRARHQSPTPDLRLEAYCIAMLRHLCVQLRSDHPVAAQASVDVVKLLCDFMFLPQHTPRHDVWRLEAMQLIAVALASAMADVVAAELRDDLDGGPLHEAAAATAAADRWDSAASAQPLIELLHVSVLPTMWRLWGQQRHEYSFMSRRELFSAPCSPLQDVFDFGAAVMYLASITHAAYRRGGAGHIACDGAEAPAEAEETAAQRGRKRPRASAVADIHTTVAATAAAAAASSPQPPSPSASSHPMQTLVDALHSEFFMPAPPLEAVRPPHSGGGDASCTAAVAPTRRRAGAAPLVLRVGLAGSTRTSSTAVVQDVVSDAALFLLHLCAQPCATLRAPSALADQLVEDMLLPLGAHFSTRLGPLLMAALTAVLPRCSGDTQHYAFAVVAQRTLPTAVARWSGSSGSGSGSGSGGGRDEDVLAPSEPAYRVLVTLLEQRLCHAKAVAESAGPGRDNSGGGGGAGAAMCDLSLRWSAHLRSAVQRTVARLHAWEQETLSSDDRVRSGTAAASDAAAAAAAAATAVVVAVPPVRALRRQGGDLHAGVHRPLLTPSAALLLMRYATLVQCTRLWRLSRPATAARHRGNSGDDGSDDVGDVGVAYACHVAAHGACFYEAVPVLSRAAVGCGDANAEALTMTGVFAGAATASPCGAAAALLAAPLFVAWLDAAEAHASTALWAHMARLQAEQRARPLPHLRGALRRGVDACVERVCTSLTAATASSLSLVPAVLRDAADAHWVLRTPARSSNIGSNGNSGGGDDRGGDGDDPGVDGAVPTLHAAAAAASVHRAVPLSFYVELTEAVLPSVEWLMRRAKVLEQLQQQQQQDSISAESAAARVHLSVQCVQLLHLLLRWRRAALWSPPEETSREAEHACVAAEAAGDADAGDGPGATCADQRLLRTTSDLRTAPITLLHRFSAAGGGRLYYAVLWLCDHVAVELDGADAAVTVAAELPLWAALRLLLMDVGAVLLDPTFACVDPRQTALRLVAATTARLLSAGVRRLSRWRPTNPTSRDVAPVVSAALVLAADTLRTVLRVCACTHISAYAATPLVDVAMVSDAVRATLSEQALIPVASGESHADPAADAATAGTLADALLSAEHPLLGKLPFLPPVLPAVPVLLRLLALAGAVAPAEWQRCCVAVLHTQQTLFTRYRYQLGPALSHAVLCGVVADVARLPASATAVAAALFAVQGRLALEWTAQLMDAHRTDMPLCTPAWQCALLQAAFTVLPRCEPTVAETLGRTAFGFLASGTAYAVRRHAAAQVGTLFATFSSRRTQVLHTLLARAREGVLSPTPLFCSTSLLALSEAVRAAPELQLDVVYTLLECWATRGFSHPGLVVECLNRIATWVLAAAAATSVAVSAAATGGGGLPRALSYTRLCCMHARPLLFLWLCESRHPLAALPVTCFGFTTQRSFVDAHRHVLCPLALLLMTESGDAQWATANTGHAAVAAGGRGVGGSALYEEVVMNFADALVDAAAATTTVATARARDGAAQRHRISEDPHTADSPPTGGHPDSDAVAQLRRRAPLWMLLAHFADTVAQLVAVVARAPVPLFGGDAAVLDDEAAAAARGGRDGEGAWVLVARRCCYWLEMQLNTAELDAVLDGIAWVLGGGVDTATTAAPRHAATNAAAVLLCYLRHRGHAPAEPALFNLLVAAQADAVMDVMVGLHRSPAEPDVVVYATPPQLQRALAWVAERVVALSAPSLEEQEEPPQALLPHTAIDVDATPAPSEPCSPEDAAELAARCWRLLVPPAACDDGDTGAVRRTASTAATTTTSSSAAAALTGDVTTRFLLRGGGTYLHALLCAAYRASTSPRPTERPLRAVPQLSLLVHVCSRWCSASVLTAPHTLQMVLTFLLHWLRRSSAATAAAAVASAAGVASAAAAAAAQELVCRALLHVWPVACAGCGDAEQCATPELRGCRRLLARAVASLAPESPLIASTWAALCRSDPQLVAEDWQRRARDHLADAERTGDTAGTPPHSGPLSDAVADVMSSGTAAWTWASYVPHRTALVAPLSCPRARARLGGLRPLLCHVAGGDGAAPAIETAAGGGRGTWCDVSGDAALPAAPLLRDVAAAVDAAPALLVRCLQVAEVCHRARAAGAGAGGVLLPEEQEALAVRSAVLACVRQLYRVCDAHAASRGRRRAAGAPGGRAATDAETHSTCSEEQLRACFRLLRGLSVCVLSSGAAHLLVQCVEGGDAVTSVVDATVSLGGIAGDSAAEDVVAATLARAYVAQLHTLERLADGADAGAAALALEALRTWAFCAAAAVEGEPRRGVRTHGGANTLTGADTAVAQLLVAGLAMQTATPAEADAPATPASAVVMRRFAWLLRSSGGVTPLGVAHRRDASDGAAALTDGGRGRGSHHHHHGASLCSESVWAPLLLQPPNERAFVCRFVVAAIGACGLLRRSVLWAALLPLLAAELRDAEGADVGGRVCVAELLLLPVLLHMLCTRESEGQRATRDAWSALLDRHVVCQAERCAHTARLFLRVLHTCHVVLLRATRQRGLKGAATATASASGASAAAVAVPWPTALGAVPVLSDMRECHWLAAVPADHLARAAALVHEPHLALLFAQLAGESLYGSRTGAASLSGDAQTTWSALLLRGPHDSGAASTASSVVSAPFSVLFPIARESDYPPPSAQRHAGAAAAAAATTAARAGGGREREQHDAVQQQTRCFAQFIFEIYAAAEAQVELDAVAGVSAMVRLQSSPLPSLDAADVCGHVDGEAAAPPLLPPAAAQLRYGLHGLEACDTRAAVAVAGDAHAAEPPESTRGDAVTAHLRRAALLLQHGCPSAAVDTLLSLHPHTAVDDAPSPGWTAAHEASLRGLLAEAAWRCSRWPATAVAADAAAAVECVPHAVLARLSLAAGRSSDAAAPLPLPPPPATGAVHVHVLGAFVALSHGQLLLCRQHILHAETLLRVRLSATTFASTMLAAQALSEVRDCAARLDANSGAAPHHRRVELPPWLRGGSGDASPLPSSVPYASRALLDSVRHALCQVYGDVDGWCAVVLGATGRALQHGDASTARRWLMDWEAHRHQRRDAAAGASAASGSHEGAQQIAVTLRHAQAMYGLGRCEDALALLQPTAAAAVGGARVAEGVGAAVRTALWSAPQDPRVVQQLMLWHAELRLVPPSQLVRDPFLSRAAATDQSGACGFSLAVLCHTLADEVAARLTSHEHQRLRASVAESTRLRAQLEAQLEAAGKPHAGGAPTPVLGADQLRVVRRRVREIAGDVKRLEDEWHMDVANYSLYRRSALNSYSRFLQLHYAAAQSSASRARGADTRGGTTTTAAAAAAAAAEAVTCVPADHEEDVLHAVFGFVELWLNAEDIDSGGGGEVLQKVLSKATGRIPTAALVPLAAQLAAQLGSAQEGDCLARLLTRVAHDYPLQVAWPLLALCNGHTFGRSCDVNTMHSVDEAKVAAAQRLLRELTGAEQSDTATARTSVAAQVRHAQLLSSAYLQLAFDPSTATAQPDKQHAIRRDCQLLQDAHHLCIPPPTTLDLAHAVPMRGDDGDATPRVLRFLSTFTTPGGVNVPKVLQCELSDGSVVRQLLKAGDDLRQDYLIEHIFTTANTIFLRRPSTRPLRTRTFTVVPLAPTAGVLQWVERTAPLGEYITGRHAGRTELPGAHERYFPGELTSRECRAQLQGAAPSAKTQVLLALYKCFTPALHYFFLEACASASAWVTQQQTFTRSVATSSIVGYVVGLGDRHINNILLHRETAEVVHIDLGIAFDQGRLLPVPELVPFRMTRNIIDGLGVRGTEGSLRPSAEAVMAVLRSKRELLRTILSSVMHDPLARWAIGAARHAHDDIDAPSTQRAQQPAPTRHRGTNADAARTLARVDAKLRGHDGSDVLSVPTHVRKLIDDAQRVENLAVMFPGWSQWV</sequence>
<feature type="region of interest" description="Disordered" evidence="10">
    <location>
        <begin position="1163"/>
        <end position="1191"/>
    </location>
</feature>
<dbReference type="CDD" id="cd05171">
    <property type="entry name" value="PIKKc_ATM"/>
    <property type="match status" value="1"/>
</dbReference>
<keyword evidence="4" id="KW-0547">Nucleotide-binding</keyword>
<feature type="coiled-coil region" evidence="9">
    <location>
        <begin position="3592"/>
        <end position="3654"/>
    </location>
</feature>
<dbReference type="InterPro" id="IPR011009">
    <property type="entry name" value="Kinase-like_dom_sf"/>
</dbReference>
<comment type="subcellular location">
    <subcellularLocation>
        <location evidence="1">Nucleus</location>
    </subcellularLocation>
</comment>
<dbReference type="PROSITE" id="PS51190">
    <property type="entry name" value="FATC"/>
    <property type="match status" value="1"/>
</dbReference>
<feature type="compositionally biased region" description="Polar residues" evidence="10">
    <location>
        <begin position="4225"/>
        <end position="4234"/>
    </location>
</feature>
<dbReference type="InterPro" id="IPR036940">
    <property type="entry name" value="PI3/4_kinase_cat_sf"/>
</dbReference>
<keyword evidence="7" id="KW-0067">ATP-binding</keyword>
<organism evidence="13 14">
    <name type="scientific">Novymonas esmeraldas</name>
    <dbReference type="NCBI Taxonomy" id="1808958"/>
    <lineage>
        <taxon>Eukaryota</taxon>
        <taxon>Discoba</taxon>
        <taxon>Euglenozoa</taxon>
        <taxon>Kinetoplastea</taxon>
        <taxon>Metakinetoplastina</taxon>
        <taxon>Trypanosomatida</taxon>
        <taxon>Trypanosomatidae</taxon>
        <taxon>Novymonas</taxon>
    </lineage>
</organism>
<evidence type="ECO:0000313" key="13">
    <source>
        <dbReference type="EMBL" id="KAK7198686.1"/>
    </source>
</evidence>
<keyword evidence="14" id="KW-1185">Reference proteome</keyword>
<dbReference type="InterPro" id="IPR038980">
    <property type="entry name" value="ATM_plant"/>
</dbReference>
<feature type="domain" description="FATC" evidence="12">
    <location>
        <begin position="4263"/>
        <end position="4295"/>
    </location>
</feature>
<protein>
    <recommendedName>
        <fullName evidence="2">non-specific serine/threonine protein kinase</fullName>
        <ecNumber evidence="2">2.7.11.1</ecNumber>
    </recommendedName>
</protein>
<keyword evidence="3" id="KW-0808">Transferase</keyword>
<keyword evidence="5" id="KW-0227">DNA damage</keyword>
<dbReference type="InterPro" id="IPR000403">
    <property type="entry name" value="PI3/4_kinase_cat_dom"/>
</dbReference>
<dbReference type="Pfam" id="PF00454">
    <property type="entry name" value="PI3_PI4_kinase"/>
    <property type="match status" value="1"/>
</dbReference>
<feature type="compositionally biased region" description="Basic and acidic residues" evidence="10">
    <location>
        <begin position="1905"/>
        <end position="1920"/>
    </location>
</feature>
<keyword evidence="8" id="KW-0539">Nucleus</keyword>
<dbReference type="GO" id="GO:0004674">
    <property type="term" value="F:protein serine/threonine kinase activity"/>
    <property type="evidence" value="ECO:0007669"/>
    <property type="project" value="UniProtKB-EC"/>
</dbReference>
<dbReference type="SUPFAM" id="SSF56112">
    <property type="entry name" value="Protein kinase-like (PK-like)"/>
    <property type="match status" value="1"/>
</dbReference>
<evidence type="ECO:0000259" key="12">
    <source>
        <dbReference type="PROSITE" id="PS51190"/>
    </source>
</evidence>
<feature type="region of interest" description="Disordered" evidence="10">
    <location>
        <begin position="4221"/>
        <end position="4244"/>
    </location>
</feature>
<feature type="region of interest" description="Disordered" evidence="10">
    <location>
        <begin position="819"/>
        <end position="840"/>
    </location>
</feature>
<feature type="region of interest" description="Disordered" evidence="10">
    <location>
        <begin position="3053"/>
        <end position="3081"/>
    </location>
</feature>
<evidence type="ECO:0000256" key="2">
    <source>
        <dbReference type="ARBA" id="ARBA00012513"/>
    </source>
</evidence>
<evidence type="ECO:0000256" key="4">
    <source>
        <dbReference type="ARBA" id="ARBA00022741"/>
    </source>
</evidence>
<feature type="region of interest" description="Disordered" evidence="10">
    <location>
        <begin position="646"/>
        <end position="665"/>
    </location>
</feature>
<dbReference type="InterPro" id="IPR018936">
    <property type="entry name" value="PI3/4_kinase_CS"/>
</dbReference>
<reference evidence="13 14" key="1">
    <citation type="journal article" date="2021" name="MBio">
        <title>A New Model Trypanosomatid, Novymonas esmeraldas: Genomic Perception of Its 'Candidatus Pandoraea novymonadis' Endosymbiont.</title>
        <authorList>
            <person name="Zakharova A."/>
            <person name="Saura A."/>
            <person name="Butenko A."/>
            <person name="Podesvova L."/>
            <person name="Warmusova S."/>
            <person name="Kostygov A.Y."/>
            <person name="Nenarokova A."/>
            <person name="Lukes J."/>
            <person name="Opperdoes F.R."/>
            <person name="Yurchenko V."/>
        </authorList>
    </citation>
    <scope>NUCLEOTIDE SEQUENCE [LARGE SCALE GENOMIC DNA]</scope>
    <source>
        <strain evidence="13 14">E262AT.01</strain>
    </source>
</reference>
<evidence type="ECO:0000259" key="11">
    <source>
        <dbReference type="PROSITE" id="PS50290"/>
    </source>
</evidence>
<dbReference type="GO" id="GO:0005634">
    <property type="term" value="C:nucleus"/>
    <property type="evidence" value="ECO:0007669"/>
    <property type="project" value="UniProtKB-SubCell"/>
</dbReference>
<feature type="domain" description="PI3K/PI4K catalytic" evidence="11">
    <location>
        <begin position="3935"/>
        <end position="4256"/>
    </location>
</feature>
<evidence type="ECO:0000256" key="8">
    <source>
        <dbReference type="ARBA" id="ARBA00023242"/>
    </source>
</evidence>
<accession>A0AAW0EZY9</accession>
<dbReference type="PANTHER" id="PTHR37079:SF4">
    <property type="entry name" value="SERINE_THREONINE-PROTEIN KINASE ATM"/>
    <property type="match status" value="1"/>
</dbReference>
<feature type="compositionally biased region" description="Low complexity" evidence="10">
    <location>
        <begin position="3056"/>
        <end position="3073"/>
    </location>
</feature>
<dbReference type="EMBL" id="JAECZO010000167">
    <property type="protein sequence ID" value="KAK7198686.1"/>
    <property type="molecule type" value="Genomic_DNA"/>
</dbReference>
<dbReference type="PANTHER" id="PTHR37079">
    <property type="entry name" value="SERINE/THREONINE-PROTEIN KINASE ATM"/>
    <property type="match status" value="1"/>
</dbReference>
<dbReference type="PROSITE" id="PS50290">
    <property type="entry name" value="PI3_4_KINASE_3"/>
    <property type="match status" value="1"/>
</dbReference>
<dbReference type="SMART" id="SM01343">
    <property type="entry name" value="FATC"/>
    <property type="match status" value="1"/>
</dbReference>
<dbReference type="Gene3D" id="3.30.1010.10">
    <property type="entry name" value="Phosphatidylinositol 3-kinase Catalytic Subunit, Chain A, domain 4"/>
    <property type="match status" value="1"/>
</dbReference>
<dbReference type="SMART" id="SM00146">
    <property type="entry name" value="PI3Kc"/>
    <property type="match status" value="1"/>
</dbReference>
<keyword evidence="9" id="KW-0175">Coiled coil</keyword>
<name>A0AAW0EZY9_9TRYP</name>
<dbReference type="Gene3D" id="1.10.1070.11">
    <property type="entry name" value="Phosphatidylinositol 3-/4-kinase, catalytic domain"/>
    <property type="match status" value="1"/>
</dbReference>
<dbReference type="Pfam" id="PF02260">
    <property type="entry name" value="FATC"/>
    <property type="match status" value="1"/>
</dbReference>
<evidence type="ECO:0000313" key="14">
    <source>
        <dbReference type="Proteomes" id="UP001430356"/>
    </source>
</evidence>
<proteinExistence type="predicted"/>
<dbReference type="EC" id="2.7.11.1" evidence="2"/>
<dbReference type="GO" id="GO:0005524">
    <property type="term" value="F:ATP binding"/>
    <property type="evidence" value="ECO:0007669"/>
    <property type="project" value="UniProtKB-KW"/>
</dbReference>
<evidence type="ECO:0000256" key="7">
    <source>
        <dbReference type="ARBA" id="ARBA00022840"/>
    </source>
</evidence>
<feature type="region of interest" description="Disordered" evidence="10">
    <location>
        <begin position="2384"/>
        <end position="2403"/>
    </location>
</feature>
<dbReference type="InterPro" id="IPR003152">
    <property type="entry name" value="FATC_dom"/>
</dbReference>
<evidence type="ECO:0000256" key="1">
    <source>
        <dbReference type="ARBA" id="ARBA00004123"/>
    </source>
</evidence>
<evidence type="ECO:0000256" key="9">
    <source>
        <dbReference type="SAM" id="Coils"/>
    </source>
</evidence>
<comment type="caution">
    <text evidence="13">The sequence shown here is derived from an EMBL/GenBank/DDBJ whole genome shotgun (WGS) entry which is preliminary data.</text>
</comment>
<evidence type="ECO:0000256" key="3">
    <source>
        <dbReference type="ARBA" id="ARBA00022679"/>
    </source>
</evidence>
<feature type="compositionally biased region" description="Gly residues" evidence="10">
    <location>
        <begin position="824"/>
        <end position="834"/>
    </location>
</feature>
<dbReference type="Proteomes" id="UP001430356">
    <property type="component" value="Unassembled WGS sequence"/>
</dbReference>
<dbReference type="InterPro" id="IPR044107">
    <property type="entry name" value="PIKKc_ATM"/>
</dbReference>